<dbReference type="PANTHER" id="PTHR45737:SF6">
    <property type="entry name" value="VON WILLEBRAND FACTOR A DOMAIN-CONTAINING PROTEIN 5A"/>
    <property type="match status" value="1"/>
</dbReference>
<dbReference type="GO" id="GO:0032991">
    <property type="term" value="C:protein-containing complex"/>
    <property type="evidence" value="ECO:0007669"/>
    <property type="project" value="UniProtKB-ARBA"/>
</dbReference>
<evidence type="ECO:0000313" key="5">
    <source>
        <dbReference type="Proteomes" id="UP001445076"/>
    </source>
</evidence>
<feature type="compositionally biased region" description="Polar residues" evidence="1">
    <location>
        <begin position="774"/>
        <end position="805"/>
    </location>
</feature>
<feature type="domain" description="VWFA" evidence="2">
    <location>
        <begin position="294"/>
        <end position="466"/>
    </location>
</feature>
<feature type="compositionally biased region" description="Polar residues" evidence="1">
    <location>
        <begin position="816"/>
        <end position="829"/>
    </location>
</feature>
<dbReference type="Gene3D" id="3.40.50.410">
    <property type="entry name" value="von Willebrand factor, type A domain"/>
    <property type="match status" value="1"/>
</dbReference>
<feature type="region of interest" description="Disordered" evidence="1">
    <location>
        <begin position="657"/>
        <end position="916"/>
    </location>
</feature>
<evidence type="ECO:0000259" key="2">
    <source>
        <dbReference type="PROSITE" id="PS50234"/>
    </source>
</evidence>
<keyword evidence="5" id="KW-1185">Reference proteome</keyword>
<dbReference type="PROSITE" id="PS50234">
    <property type="entry name" value="VWFA"/>
    <property type="match status" value="1"/>
</dbReference>
<proteinExistence type="predicted"/>
<sequence>MAFVKILPVPRWGLLGYCLIKTDVIQLVDLECVSTQVTIRGFVAQVNAKLTYHNSSSEALQVHYRLPVDESAAVYKFEARLDGRIIYTQCMEKKKAEKVYKEAVSAGKTAVLARQDENASDVLHLNLGNLPAGSKAELTISLVMELKVQVDGGVKFVLPTVLNPRYSPSLITDVSAPGFGSDVHIARIVTVPKAYVIDIKCDITGGHDIGRVISHTDSLNVAISDDLKSAQVTQDGGFKSDHDWSLLIYYANPYKTHIIRETGDRSTTGLMKDDLIMLNLFPEVPSKSYSNKNEIIFVIDRSGSMGGEKIQSARATLLLFLKSLPIGCFFNIISFGSDFCSLFPAGSCEYNEETLARACELQRNLYADMGGTEILRPFHSIYSKPPKPGYSRQILLISDGEVWNVDQVTQLVGRHVHETRVFAVGIGDGASTALIHGVARAGKGYSEMVFQQDKLQHKVMGLVNSMVQESVQDVRVTCEVEPTSRVTLLPKVPPVIFGGQHLVLYTRLPPTTTVKEISIKGNIGSAELSISIQGSDIVMVHDTEMSLHRLAARAQINQWQLDEEEDVADDMITLSVSSGVVSKLTALVGVDQEGNQIEQSHLKDIHTFMNANLGTSWGTARSAMYTPACAQMMSSPPPRGCRVGFSFQLGGSQIPGVSLSSQGGGQQTFGFGSSSQGGGFFGSSGQGGGFFGSSSQGGGLIDSSRQGGGQQTSGFGSSGQGGGLFGSSSQEGGVFGSSSQGGGQQTFGFGSSSQGGGQQTFDSKSQGDDPLLLSFSSSTGGPQPCSFGSSMGSPQTIGSESQGSGPQPFRFGSNMGGLQTLVSENQGSGPQAFRFGSSMGGLQTLGSENQGSGPQAFRFGSSMGDPQTLVSENEKNGPQTLGSKSQGSGPHAFSFGSTSQGSSPQGFGSSSQQDGLQTLSCQQEHMEVEFDSSNGGSADNLEDLKSGSGVHLLQIVNLQKFDGSWTLPDVAKLCSVSLAQLQDKKPSQNENAWATAVALALLENKFDAVRDEWSLLANKARLYISNSGEDVEALLKAAQTFLATQQQ</sequence>
<evidence type="ECO:0000313" key="4">
    <source>
        <dbReference type="EMBL" id="KAK8723931.1"/>
    </source>
</evidence>
<protein>
    <recommendedName>
        <fullName evidence="6">von Willebrand factor A domain-containing protein 5A-like</fullName>
    </recommendedName>
</protein>
<reference evidence="4 5" key="1">
    <citation type="journal article" date="2024" name="BMC Genomics">
        <title>Genome assembly of redclaw crayfish (Cherax quadricarinatus) provides insights into its immune adaptation and hypoxia tolerance.</title>
        <authorList>
            <person name="Liu Z."/>
            <person name="Zheng J."/>
            <person name="Li H."/>
            <person name="Fang K."/>
            <person name="Wang S."/>
            <person name="He J."/>
            <person name="Zhou D."/>
            <person name="Weng S."/>
            <person name="Chi M."/>
            <person name="Gu Z."/>
            <person name="He J."/>
            <person name="Li F."/>
            <person name="Wang M."/>
        </authorList>
    </citation>
    <scope>NUCLEOTIDE SEQUENCE [LARGE SCALE GENOMIC DNA]</scope>
    <source>
        <strain evidence="4">ZL_2023a</strain>
    </source>
</reference>
<feature type="domain" description="VIT" evidence="3">
    <location>
        <begin position="14"/>
        <end position="144"/>
    </location>
</feature>
<dbReference type="PROSITE" id="PS51468">
    <property type="entry name" value="VIT"/>
    <property type="match status" value="1"/>
</dbReference>
<dbReference type="Proteomes" id="UP001445076">
    <property type="component" value="Unassembled WGS sequence"/>
</dbReference>
<evidence type="ECO:0000256" key="1">
    <source>
        <dbReference type="SAM" id="MobiDB-lite"/>
    </source>
</evidence>
<dbReference type="PANTHER" id="PTHR45737">
    <property type="entry name" value="VON WILLEBRAND FACTOR A DOMAIN-CONTAINING PROTEIN 5A"/>
    <property type="match status" value="1"/>
</dbReference>
<feature type="compositionally biased region" description="Gly residues" evidence="1">
    <location>
        <begin position="733"/>
        <end position="745"/>
    </location>
</feature>
<gene>
    <name evidence="4" type="ORF">OTU49_011611</name>
</gene>
<dbReference type="SMART" id="SM00327">
    <property type="entry name" value="VWA"/>
    <property type="match status" value="1"/>
</dbReference>
<accession>A0AAW0W404</accession>
<feature type="compositionally biased region" description="Polar residues" evidence="1">
    <location>
        <begin position="840"/>
        <end position="853"/>
    </location>
</feature>
<feature type="compositionally biased region" description="Polar residues" evidence="1">
    <location>
        <begin position="864"/>
        <end position="888"/>
    </location>
</feature>
<feature type="compositionally biased region" description="Gly residues" evidence="1">
    <location>
        <begin position="675"/>
        <end position="725"/>
    </location>
</feature>
<comment type="caution">
    <text evidence="4">The sequence shown here is derived from an EMBL/GenBank/DDBJ whole genome shotgun (WGS) entry which is preliminary data.</text>
</comment>
<dbReference type="SMART" id="SM00609">
    <property type="entry name" value="VIT"/>
    <property type="match status" value="1"/>
</dbReference>
<dbReference type="InterPro" id="IPR036465">
    <property type="entry name" value="vWFA_dom_sf"/>
</dbReference>
<evidence type="ECO:0000259" key="3">
    <source>
        <dbReference type="PROSITE" id="PS51468"/>
    </source>
</evidence>
<dbReference type="SUPFAM" id="SSF53300">
    <property type="entry name" value="vWA-like"/>
    <property type="match status" value="1"/>
</dbReference>
<dbReference type="InterPro" id="IPR002035">
    <property type="entry name" value="VWF_A"/>
</dbReference>
<dbReference type="EMBL" id="JARKIK010000088">
    <property type="protein sequence ID" value="KAK8723931.1"/>
    <property type="molecule type" value="Genomic_DNA"/>
</dbReference>
<name>A0AAW0W404_CHEQU</name>
<feature type="compositionally biased region" description="Low complexity" evidence="1">
    <location>
        <begin position="893"/>
        <end position="913"/>
    </location>
</feature>
<evidence type="ECO:0008006" key="6">
    <source>
        <dbReference type="Google" id="ProtNLM"/>
    </source>
</evidence>
<organism evidence="4 5">
    <name type="scientific">Cherax quadricarinatus</name>
    <name type="common">Australian red claw crayfish</name>
    <dbReference type="NCBI Taxonomy" id="27406"/>
    <lineage>
        <taxon>Eukaryota</taxon>
        <taxon>Metazoa</taxon>
        <taxon>Ecdysozoa</taxon>
        <taxon>Arthropoda</taxon>
        <taxon>Crustacea</taxon>
        <taxon>Multicrustacea</taxon>
        <taxon>Malacostraca</taxon>
        <taxon>Eumalacostraca</taxon>
        <taxon>Eucarida</taxon>
        <taxon>Decapoda</taxon>
        <taxon>Pleocyemata</taxon>
        <taxon>Astacidea</taxon>
        <taxon>Parastacoidea</taxon>
        <taxon>Parastacidae</taxon>
        <taxon>Cherax</taxon>
    </lineage>
</organism>
<dbReference type="AlphaFoldDB" id="A0AAW0W404"/>
<dbReference type="Pfam" id="PF08487">
    <property type="entry name" value="VIT"/>
    <property type="match status" value="1"/>
</dbReference>
<dbReference type="Pfam" id="PF13768">
    <property type="entry name" value="VWA_3"/>
    <property type="match status" value="1"/>
</dbReference>
<dbReference type="InterPro" id="IPR013694">
    <property type="entry name" value="VIT"/>
</dbReference>